<dbReference type="PANTHER" id="PTHR43685">
    <property type="entry name" value="GLYCOSYLTRANSFERASE"/>
    <property type="match status" value="1"/>
</dbReference>
<dbReference type="Proteomes" id="UP000004217">
    <property type="component" value="Unassembled WGS sequence"/>
</dbReference>
<dbReference type="EMBL" id="AGBF01000076">
    <property type="protein sequence ID" value="EGX57839.1"/>
    <property type="molecule type" value="Genomic_DNA"/>
</dbReference>
<dbReference type="PANTHER" id="PTHR43685:SF2">
    <property type="entry name" value="GLYCOSYLTRANSFERASE 2-LIKE DOMAIN-CONTAINING PROTEIN"/>
    <property type="match status" value="1"/>
</dbReference>
<accession>G2GF89</accession>
<comment type="caution">
    <text evidence="3">The sequence shown here is derived from an EMBL/GenBank/DDBJ whole genome shotgun (WGS) entry which is preliminary data.</text>
</comment>
<dbReference type="AlphaFoldDB" id="G2GF89"/>
<proteinExistence type="predicted"/>
<dbReference type="PATRIC" id="fig|700597.3.peg.4097"/>
<dbReference type="InterPro" id="IPR054028">
    <property type="entry name" value="TarS/TarP_linker"/>
</dbReference>
<name>G2GF89_9ACTN</name>
<feature type="domain" description="Glycosyltransferase 2-like" evidence="1">
    <location>
        <begin position="2"/>
        <end position="121"/>
    </location>
</feature>
<gene>
    <name evidence="3" type="ORF">SZN_20866</name>
</gene>
<evidence type="ECO:0000313" key="3">
    <source>
        <dbReference type="EMBL" id="EGX57839.1"/>
    </source>
</evidence>
<dbReference type="SUPFAM" id="SSF53448">
    <property type="entry name" value="Nucleotide-diphospho-sugar transferases"/>
    <property type="match status" value="1"/>
</dbReference>
<sequence length="648" mass="70697">MPYLTRCVTSVVEQSIGRDEVEIIVVDDGSTDGTAEELRRLSDAHPGAIRVFAQENSGGPSAPRNVGLGHARGRFVFFLDADDYLGPEALERMVAMAEENATDIVLGKMVGVGGRAAPQSMFRRDQPRADVFSSRVYWTLNPMKLFRRDLLERHGLRFPEDLSIGEDQLFVAPAYLHAAGISVLASYDCLYWVEREDQGNITLRTGGTESRLRFLPRMVDLLLESVPPGQGRDHLAHRHLTVEVQQLLGHLAQEPRPEQEKALSRLAETIAPLWHEGIDDRLSAMARLRLHLIRHRMLDELLTLVKFERELARGEVATPVLVEDGRALARYPFLRDADRAVPDRCYDVTAQLGVRHQVSRAELTGTALRLEGHAYLHRVGTEDVTTELVLRERDTKAEHRLPVTHTGTPGLGAEEDQGRFTYGRAGFEAVVDIATAAGGGPLPGGLWDISLAVGAQGISKEVRIGSRRAEGVSGAAATHVVDTVAGLRAVTLYTTAPHGNFTLDLDERKHAVTRGLRLDGTIRWASDAPAELEFSGRCALAALPPGTLGLALRSDRGDSAAFPVTATGDTFTVRVPVSTLPAGVWRGELRLGDWALPLPALPGGLAAAKWSRRALPWYAKRAPAEAKGFALVVARTSLTKAVTRLVRS</sequence>
<reference evidence="3 4" key="1">
    <citation type="submission" date="2011-08" db="EMBL/GenBank/DDBJ databases">
        <authorList>
            <person name="Lin Y."/>
            <person name="Hao X."/>
            <person name="Johnstone L."/>
            <person name="Miller S.J."/>
            <person name="Wei G."/>
            <person name="Rensing C."/>
        </authorList>
    </citation>
    <scope>NUCLEOTIDE SEQUENCE [LARGE SCALE GENOMIC DNA]</scope>
    <source>
        <strain evidence="3 4">K42</strain>
    </source>
</reference>
<keyword evidence="3" id="KW-0808">Transferase</keyword>
<keyword evidence="4" id="KW-1185">Reference proteome</keyword>
<protein>
    <submittedName>
        <fullName evidence="3">Cell wall biogenesis glycosyltransferase-like protein</fullName>
    </submittedName>
</protein>
<dbReference type="Pfam" id="PF00535">
    <property type="entry name" value="Glycos_transf_2"/>
    <property type="match status" value="1"/>
</dbReference>
<evidence type="ECO:0000259" key="1">
    <source>
        <dbReference type="Pfam" id="PF00535"/>
    </source>
</evidence>
<dbReference type="GO" id="GO:0016740">
    <property type="term" value="F:transferase activity"/>
    <property type="evidence" value="ECO:0007669"/>
    <property type="project" value="UniProtKB-KW"/>
</dbReference>
<evidence type="ECO:0000259" key="2">
    <source>
        <dbReference type="Pfam" id="PF22181"/>
    </source>
</evidence>
<evidence type="ECO:0000313" key="4">
    <source>
        <dbReference type="Proteomes" id="UP000004217"/>
    </source>
</evidence>
<feature type="domain" description="TarS/TarP linker" evidence="2">
    <location>
        <begin position="215"/>
        <end position="304"/>
    </location>
</feature>
<dbReference type="Gene3D" id="3.90.550.10">
    <property type="entry name" value="Spore Coat Polysaccharide Biosynthesis Protein SpsA, Chain A"/>
    <property type="match status" value="1"/>
</dbReference>
<dbReference type="InterPro" id="IPR001173">
    <property type="entry name" value="Glyco_trans_2-like"/>
</dbReference>
<dbReference type="CDD" id="cd00761">
    <property type="entry name" value="Glyco_tranf_GTA_type"/>
    <property type="match status" value="1"/>
</dbReference>
<organism evidence="3 4">
    <name type="scientific">Streptomyces zinciresistens K42</name>
    <dbReference type="NCBI Taxonomy" id="700597"/>
    <lineage>
        <taxon>Bacteria</taxon>
        <taxon>Bacillati</taxon>
        <taxon>Actinomycetota</taxon>
        <taxon>Actinomycetes</taxon>
        <taxon>Kitasatosporales</taxon>
        <taxon>Streptomycetaceae</taxon>
        <taxon>Streptomyces</taxon>
    </lineage>
</organism>
<dbReference type="Pfam" id="PF22181">
    <property type="entry name" value="TarS_linker"/>
    <property type="match status" value="1"/>
</dbReference>
<dbReference type="InterPro" id="IPR029044">
    <property type="entry name" value="Nucleotide-diphossugar_trans"/>
</dbReference>
<dbReference type="InterPro" id="IPR050834">
    <property type="entry name" value="Glycosyltransf_2"/>
</dbReference>